<organism evidence="1 2">
    <name type="scientific">Coniosporium tulheliwenetii</name>
    <dbReference type="NCBI Taxonomy" id="3383036"/>
    <lineage>
        <taxon>Eukaryota</taxon>
        <taxon>Fungi</taxon>
        <taxon>Dikarya</taxon>
        <taxon>Ascomycota</taxon>
        <taxon>Pezizomycotina</taxon>
        <taxon>Dothideomycetes</taxon>
        <taxon>Dothideomycetes incertae sedis</taxon>
        <taxon>Coniosporium</taxon>
    </lineage>
</organism>
<reference evidence="1" key="1">
    <citation type="submission" date="2022-10" db="EMBL/GenBank/DDBJ databases">
        <title>Culturing micro-colonial fungi from biological soil crusts in the Mojave desert and describing Neophaeococcomyces mojavensis, and introducing the new genera and species Taxawa tesnikishii.</title>
        <authorList>
            <person name="Kurbessoian T."/>
            <person name="Stajich J.E."/>
        </authorList>
    </citation>
    <scope>NUCLEOTIDE SEQUENCE</scope>
    <source>
        <strain evidence="1">JES_115</strain>
    </source>
</reference>
<dbReference type="Proteomes" id="UP001172680">
    <property type="component" value="Unassembled WGS sequence"/>
</dbReference>
<accession>A0ACC2ZDY9</accession>
<evidence type="ECO:0000313" key="1">
    <source>
        <dbReference type="EMBL" id="KAJ9646004.1"/>
    </source>
</evidence>
<proteinExistence type="predicted"/>
<gene>
    <name evidence="1" type="ORF">H2199_003047</name>
</gene>
<comment type="caution">
    <text evidence="1">The sequence shown here is derived from an EMBL/GenBank/DDBJ whole genome shotgun (WGS) entry which is preliminary data.</text>
</comment>
<keyword evidence="2" id="KW-1185">Reference proteome</keyword>
<sequence>MTETTTLKSDVHELETVLEFRPSGWQRVAHPKIGQWARLPTSPTVEAEFTPTKDSPEEKEDEKPKVKTEKWFFVNGVATELYWLRFACKKLAKWSSREITGVYNRGDGILWDLIECAGERDATGIGHAASQRELIERTESSTRTQKLLKKQLETALLAPIEDGKGFAHIVVIAHSQGCLVLRLALEELVAEDCPGIRKLMLQRLCVFTFGNPSVDWKLDEPDSISPFNQDQGEKGVRYLSSHVLHTEHFANKLDFVAKLGVISEHKQESSGYEQNRVFVNKESDWIGHLFGTQYSLDKQHYKDEKAVDSDPMMGDKSWLLNCGGGVLIPDARTKARV</sequence>
<protein>
    <submittedName>
        <fullName evidence="1">Uncharacterized protein</fullName>
    </submittedName>
</protein>
<name>A0ACC2ZDY9_9PEZI</name>
<evidence type="ECO:0000313" key="2">
    <source>
        <dbReference type="Proteomes" id="UP001172680"/>
    </source>
</evidence>
<dbReference type="EMBL" id="JAPDRP010000007">
    <property type="protein sequence ID" value="KAJ9646004.1"/>
    <property type="molecule type" value="Genomic_DNA"/>
</dbReference>